<organism evidence="2 3">
    <name type="scientific">Nepenthes gracilis</name>
    <name type="common">Slender pitcher plant</name>
    <dbReference type="NCBI Taxonomy" id="150966"/>
    <lineage>
        <taxon>Eukaryota</taxon>
        <taxon>Viridiplantae</taxon>
        <taxon>Streptophyta</taxon>
        <taxon>Embryophyta</taxon>
        <taxon>Tracheophyta</taxon>
        <taxon>Spermatophyta</taxon>
        <taxon>Magnoliopsida</taxon>
        <taxon>eudicotyledons</taxon>
        <taxon>Gunneridae</taxon>
        <taxon>Pentapetalae</taxon>
        <taxon>Caryophyllales</taxon>
        <taxon>Nepenthaceae</taxon>
        <taxon>Nepenthes</taxon>
    </lineage>
</organism>
<dbReference type="SMART" id="SM00761">
    <property type="entry name" value="HDAC_interact"/>
    <property type="match status" value="1"/>
</dbReference>
<dbReference type="PANTHER" id="PTHR12346:SF8">
    <property type="entry name" value="PAIRED AMPHIPATHIC HELIX PROTEIN SIN3-LIKE 2"/>
    <property type="match status" value="1"/>
</dbReference>
<dbReference type="Proteomes" id="UP001279734">
    <property type="component" value="Unassembled WGS sequence"/>
</dbReference>
<dbReference type="PANTHER" id="PTHR12346">
    <property type="entry name" value="SIN3B-RELATED"/>
    <property type="match status" value="1"/>
</dbReference>
<name>A0AAD3T2R6_NEPGR</name>
<accession>A0AAD3T2R6</accession>
<evidence type="ECO:0000313" key="3">
    <source>
        <dbReference type="Proteomes" id="UP001279734"/>
    </source>
</evidence>
<dbReference type="Pfam" id="PF08295">
    <property type="entry name" value="Sin3_corepress"/>
    <property type="match status" value="1"/>
</dbReference>
<dbReference type="EMBL" id="BSYO01000022">
    <property type="protein sequence ID" value="GMH20691.1"/>
    <property type="molecule type" value="Genomic_DNA"/>
</dbReference>
<feature type="domain" description="Histone deacetylase interacting" evidence="1">
    <location>
        <begin position="3"/>
        <end position="88"/>
    </location>
</feature>
<dbReference type="AlphaFoldDB" id="A0AAD3T2R6"/>
<evidence type="ECO:0000313" key="2">
    <source>
        <dbReference type="EMBL" id="GMH20691.1"/>
    </source>
</evidence>
<dbReference type="GO" id="GO:0003714">
    <property type="term" value="F:transcription corepressor activity"/>
    <property type="evidence" value="ECO:0007669"/>
    <property type="project" value="InterPro"/>
</dbReference>
<dbReference type="GO" id="GO:0000118">
    <property type="term" value="C:histone deacetylase complex"/>
    <property type="evidence" value="ECO:0007669"/>
    <property type="project" value="TreeGrafter"/>
</dbReference>
<dbReference type="GO" id="GO:0000122">
    <property type="term" value="P:negative regulation of transcription by RNA polymerase II"/>
    <property type="evidence" value="ECO:0007669"/>
    <property type="project" value="TreeGrafter"/>
</dbReference>
<evidence type="ECO:0000259" key="1">
    <source>
        <dbReference type="SMART" id="SM00761"/>
    </source>
</evidence>
<dbReference type="InterPro" id="IPR039774">
    <property type="entry name" value="Sin3-like"/>
</dbReference>
<proteinExistence type="predicted"/>
<reference evidence="2" key="1">
    <citation type="submission" date="2023-05" db="EMBL/GenBank/DDBJ databases">
        <title>Nepenthes gracilis genome sequencing.</title>
        <authorList>
            <person name="Fukushima K."/>
        </authorList>
    </citation>
    <scope>NUCLEOTIDE SEQUENCE</scope>
    <source>
        <strain evidence="2">SING2019-196</strain>
    </source>
</reference>
<dbReference type="InterPro" id="IPR013194">
    <property type="entry name" value="HDAC_interact_dom"/>
</dbReference>
<comment type="caution">
    <text evidence="2">The sequence shown here is derived from an EMBL/GenBank/DDBJ whole genome shotgun (WGS) entry which is preliminary data.</text>
</comment>
<dbReference type="GO" id="GO:0000785">
    <property type="term" value="C:chromatin"/>
    <property type="evidence" value="ECO:0007669"/>
    <property type="project" value="TreeGrafter"/>
</dbReference>
<keyword evidence="3" id="KW-1185">Reference proteome</keyword>
<protein>
    <recommendedName>
        <fullName evidence="1">Histone deacetylase interacting domain-containing protein</fullName>
    </recommendedName>
</protein>
<gene>
    <name evidence="2" type="ORF">Nepgr_022532</name>
</gene>
<sequence length="88" mass="10296">MLRCTEPCIIQYLRQAKNQRLVLIYWVSVTSGSEDYSFKHMHQNQYEESLFRCEDDRFELDMLLESVSSTAKLAEDLLNSTINADCPI</sequence>